<protein>
    <submittedName>
        <fullName evidence="1">Uncharacterized protein</fullName>
    </submittedName>
</protein>
<dbReference type="AlphaFoldDB" id="Q54GM1"/>
<dbReference type="PANTHER" id="PTHR32031:SF47">
    <property type="entry name" value="B BOX-TYPE DOMAIN-CONTAINING PROTEIN-RELATED"/>
    <property type="match status" value="1"/>
</dbReference>
<comment type="caution">
    <text evidence="1">The sequence shown here is derived from an EMBL/GenBank/DDBJ whole genome shotgun (WGS) entry which is preliminary data.</text>
</comment>
<dbReference type="GeneID" id="8627462"/>
<dbReference type="FunCoup" id="Q54GM1">
    <property type="interactions" value="877"/>
</dbReference>
<dbReference type="EMBL" id="AAFI02000151">
    <property type="protein sequence ID" value="EAL62438.1"/>
    <property type="molecule type" value="Genomic_DNA"/>
</dbReference>
<dbReference type="InterPro" id="IPR052697">
    <property type="entry name" value="FNIP_repeat"/>
</dbReference>
<reference evidence="1 2" key="1">
    <citation type="journal article" date="2005" name="Nature">
        <title>The genome of the social amoeba Dictyostelium discoideum.</title>
        <authorList>
            <consortium name="The Dictyostelium discoideum Sequencing Consortium"/>
            <person name="Eichinger L."/>
            <person name="Pachebat J.A."/>
            <person name="Glockner G."/>
            <person name="Rajandream M.A."/>
            <person name="Sucgang R."/>
            <person name="Berriman M."/>
            <person name="Song J."/>
            <person name="Olsen R."/>
            <person name="Szafranski K."/>
            <person name="Xu Q."/>
            <person name="Tunggal B."/>
            <person name="Kummerfeld S."/>
            <person name="Madera M."/>
            <person name="Konfortov B.A."/>
            <person name="Rivero F."/>
            <person name="Bankier A.T."/>
            <person name="Lehmann R."/>
            <person name="Hamlin N."/>
            <person name="Davies R."/>
            <person name="Gaudet P."/>
            <person name="Fey P."/>
            <person name="Pilcher K."/>
            <person name="Chen G."/>
            <person name="Saunders D."/>
            <person name="Sodergren E."/>
            <person name="Davis P."/>
            <person name="Kerhornou A."/>
            <person name="Nie X."/>
            <person name="Hall N."/>
            <person name="Anjard C."/>
            <person name="Hemphill L."/>
            <person name="Bason N."/>
            <person name="Farbrother P."/>
            <person name="Desany B."/>
            <person name="Just E."/>
            <person name="Morio T."/>
            <person name="Rost R."/>
            <person name="Churcher C."/>
            <person name="Cooper J."/>
            <person name="Haydock S."/>
            <person name="van Driessche N."/>
            <person name="Cronin A."/>
            <person name="Goodhead I."/>
            <person name="Muzny D."/>
            <person name="Mourier T."/>
            <person name="Pain A."/>
            <person name="Lu M."/>
            <person name="Harper D."/>
            <person name="Lindsay R."/>
            <person name="Hauser H."/>
            <person name="James K."/>
            <person name="Quiles M."/>
            <person name="Madan Babu M."/>
            <person name="Saito T."/>
            <person name="Buchrieser C."/>
            <person name="Wardroper A."/>
            <person name="Felder M."/>
            <person name="Thangavelu M."/>
            <person name="Johnson D."/>
            <person name="Knights A."/>
            <person name="Loulseged H."/>
            <person name="Mungall K."/>
            <person name="Oliver K."/>
            <person name="Price C."/>
            <person name="Quail M.A."/>
            <person name="Urushihara H."/>
            <person name="Hernandez J."/>
            <person name="Rabbinowitsch E."/>
            <person name="Steffen D."/>
            <person name="Sanders M."/>
            <person name="Ma J."/>
            <person name="Kohara Y."/>
            <person name="Sharp S."/>
            <person name="Simmonds M."/>
            <person name="Spiegler S."/>
            <person name="Tivey A."/>
            <person name="Sugano S."/>
            <person name="White B."/>
            <person name="Walker D."/>
            <person name="Woodward J."/>
            <person name="Winckler T."/>
            <person name="Tanaka Y."/>
            <person name="Shaulsky G."/>
            <person name="Schleicher M."/>
            <person name="Weinstock G."/>
            <person name="Rosenthal A."/>
            <person name="Cox E.C."/>
            <person name="Chisholm R.L."/>
            <person name="Gibbs R."/>
            <person name="Loomis W.F."/>
            <person name="Platzer M."/>
            <person name="Kay R.R."/>
            <person name="Williams J."/>
            <person name="Dear P.H."/>
            <person name="Noegel A.A."/>
            <person name="Barrell B."/>
            <person name="Kuspa A."/>
        </authorList>
    </citation>
    <scope>NUCLEOTIDE SEQUENCE [LARGE SCALE GENOMIC DNA]</scope>
    <source>
        <strain evidence="1 2">AX4</strain>
    </source>
</reference>
<dbReference type="dictyBase" id="DDB_G0290065"/>
<gene>
    <name evidence="1" type="ORF">DDB_G0290065</name>
</gene>
<dbReference type="Proteomes" id="UP000002195">
    <property type="component" value="Unassembled WGS sequence"/>
</dbReference>
<sequence length="74" mass="8227">IPNTVTTVTLCDGFNQKLTKGIIPDTIKDLHIGDIKQDLIIDSIPNTLSNVHIYKSCKKIINPFVPENVKIVNI</sequence>
<dbReference type="KEGG" id="ddi:DDB_G0290065"/>
<dbReference type="PANTHER" id="PTHR32031">
    <property type="entry name" value="FNIP REPEAT-CONTAINING PROTEIN-RELATED-RELATED"/>
    <property type="match status" value="1"/>
</dbReference>
<feature type="non-terminal residue" evidence="1">
    <location>
        <position position="1"/>
    </location>
</feature>
<dbReference type="InParanoid" id="Q54GM1"/>
<accession>Q54GM1</accession>
<dbReference type="InterPro" id="IPR008615">
    <property type="entry name" value="FNIP"/>
</dbReference>
<dbReference type="RefSeq" id="XP_635941.1">
    <property type="nucleotide sequence ID" value="XM_630849.1"/>
</dbReference>
<dbReference type="VEuPathDB" id="AmoebaDB:DDB_G0290065"/>
<dbReference type="PaxDb" id="44689-DDB0219517"/>
<evidence type="ECO:0000313" key="2">
    <source>
        <dbReference type="Proteomes" id="UP000002195"/>
    </source>
</evidence>
<dbReference type="SMR" id="Q54GM1"/>
<keyword evidence="2" id="KW-1185">Reference proteome</keyword>
<dbReference type="HOGENOM" id="CLU_2763185_0_0_1"/>
<evidence type="ECO:0000313" key="1">
    <source>
        <dbReference type="EMBL" id="EAL62438.1"/>
    </source>
</evidence>
<dbReference type="Pfam" id="PF05725">
    <property type="entry name" value="FNIP"/>
    <property type="match status" value="1"/>
</dbReference>
<name>Q54GM1_DICDI</name>
<organism evidence="1 2">
    <name type="scientific">Dictyostelium discoideum</name>
    <name type="common">Social amoeba</name>
    <dbReference type="NCBI Taxonomy" id="44689"/>
    <lineage>
        <taxon>Eukaryota</taxon>
        <taxon>Amoebozoa</taxon>
        <taxon>Evosea</taxon>
        <taxon>Eumycetozoa</taxon>
        <taxon>Dictyostelia</taxon>
        <taxon>Dictyosteliales</taxon>
        <taxon>Dictyosteliaceae</taxon>
        <taxon>Dictyostelium</taxon>
    </lineage>
</organism>
<proteinExistence type="predicted"/>
<dbReference type="PhylomeDB" id="Q54GM1"/>